<dbReference type="Proteomes" id="UP001217485">
    <property type="component" value="Unassembled WGS sequence"/>
</dbReference>
<keyword evidence="5" id="KW-0804">Transcription</keyword>
<evidence type="ECO:0000256" key="2">
    <source>
        <dbReference type="ARBA" id="ARBA00023015"/>
    </source>
</evidence>
<dbReference type="NCBIfam" id="TIGR02937">
    <property type="entry name" value="sigma70-ECF"/>
    <property type="match status" value="1"/>
</dbReference>
<dbReference type="SUPFAM" id="SSF88659">
    <property type="entry name" value="Sigma3 and sigma4 domains of RNA polymerase sigma factors"/>
    <property type="match status" value="1"/>
</dbReference>
<sequence>MANHGTHHGGDGHGEKRQDRMTFGEVYAQHFRFVWRSLRRLGVPESDVADAVQDVFLVVHRRLSEFEGRSKITTWLYSICFHAARDRRKLAHMRRRAHDDEPLLDCADDRADVGAEAERRQAITLLEAILDELPLEQRAVFTLFELDGMGGEEVAELLDVPLGTVYSRLRLARDAFRRAVARLKARDEFHVGGARVTTRSQPVLKAAAAERAPAPEGHPSVVLPLPEVERQPVWKRAGGER</sequence>
<keyword evidence="9" id="KW-1185">Reference proteome</keyword>
<protein>
    <submittedName>
        <fullName evidence="8">RNA polymerase sigma factor</fullName>
    </submittedName>
</protein>
<keyword evidence="4" id="KW-0238">DNA-binding</keyword>
<dbReference type="InterPro" id="IPR007627">
    <property type="entry name" value="RNA_pol_sigma70_r2"/>
</dbReference>
<proteinExistence type="inferred from homology"/>
<dbReference type="Pfam" id="PF04542">
    <property type="entry name" value="Sigma70_r2"/>
    <property type="match status" value="1"/>
</dbReference>
<comment type="similarity">
    <text evidence="1">Belongs to the sigma-70 factor family. ECF subfamily.</text>
</comment>
<comment type="caution">
    <text evidence="8">The sequence shown here is derived from an EMBL/GenBank/DDBJ whole genome shotgun (WGS) entry which is preliminary data.</text>
</comment>
<dbReference type="PANTHER" id="PTHR43133">
    <property type="entry name" value="RNA POLYMERASE ECF-TYPE SIGMA FACTO"/>
    <property type="match status" value="1"/>
</dbReference>
<dbReference type="PANTHER" id="PTHR43133:SF8">
    <property type="entry name" value="RNA POLYMERASE SIGMA FACTOR HI_1459-RELATED"/>
    <property type="match status" value="1"/>
</dbReference>
<dbReference type="InterPro" id="IPR014284">
    <property type="entry name" value="RNA_pol_sigma-70_dom"/>
</dbReference>
<dbReference type="InterPro" id="IPR013324">
    <property type="entry name" value="RNA_pol_sigma_r3/r4-like"/>
</dbReference>
<dbReference type="CDD" id="cd06171">
    <property type="entry name" value="Sigma70_r4"/>
    <property type="match status" value="1"/>
</dbReference>
<evidence type="ECO:0000256" key="3">
    <source>
        <dbReference type="ARBA" id="ARBA00023082"/>
    </source>
</evidence>
<dbReference type="InterPro" id="IPR013325">
    <property type="entry name" value="RNA_pol_sigma_r2"/>
</dbReference>
<dbReference type="RefSeq" id="WP_272093953.1">
    <property type="nucleotide sequence ID" value="NZ_JAQNDK010000001.1"/>
</dbReference>
<accession>A0ABT5BSP8</accession>
<evidence type="ECO:0000313" key="9">
    <source>
        <dbReference type="Proteomes" id="UP001217485"/>
    </source>
</evidence>
<evidence type="ECO:0000256" key="5">
    <source>
        <dbReference type="ARBA" id="ARBA00023163"/>
    </source>
</evidence>
<dbReference type="InterPro" id="IPR036388">
    <property type="entry name" value="WH-like_DNA-bd_sf"/>
</dbReference>
<feature type="domain" description="RNA polymerase sigma factor 70 region 4 type 2" evidence="7">
    <location>
        <begin position="125"/>
        <end position="174"/>
    </location>
</feature>
<organism evidence="8 9">
    <name type="scientific">Sorangium atrum</name>
    <dbReference type="NCBI Taxonomy" id="2995308"/>
    <lineage>
        <taxon>Bacteria</taxon>
        <taxon>Pseudomonadati</taxon>
        <taxon>Myxococcota</taxon>
        <taxon>Polyangia</taxon>
        <taxon>Polyangiales</taxon>
        <taxon>Polyangiaceae</taxon>
        <taxon>Sorangium</taxon>
    </lineage>
</organism>
<evidence type="ECO:0000259" key="7">
    <source>
        <dbReference type="Pfam" id="PF08281"/>
    </source>
</evidence>
<evidence type="ECO:0000256" key="1">
    <source>
        <dbReference type="ARBA" id="ARBA00010641"/>
    </source>
</evidence>
<dbReference type="InterPro" id="IPR039425">
    <property type="entry name" value="RNA_pol_sigma-70-like"/>
</dbReference>
<dbReference type="InterPro" id="IPR013249">
    <property type="entry name" value="RNA_pol_sigma70_r4_t2"/>
</dbReference>
<feature type="domain" description="RNA polymerase sigma-70 region 2" evidence="6">
    <location>
        <begin position="27"/>
        <end position="88"/>
    </location>
</feature>
<dbReference type="Pfam" id="PF08281">
    <property type="entry name" value="Sigma70_r4_2"/>
    <property type="match status" value="1"/>
</dbReference>
<dbReference type="EMBL" id="JAQNDK010000001">
    <property type="protein sequence ID" value="MDC0677184.1"/>
    <property type="molecule type" value="Genomic_DNA"/>
</dbReference>
<gene>
    <name evidence="8" type="ORF">POL72_05485</name>
</gene>
<dbReference type="Gene3D" id="1.10.10.10">
    <property type="entry name" value="Winged helix-like DNA-binding domain superfamily/Winged helix DNA-binding domain"/>
    <property type="match status" value="1"/>
</dbReference>
<evidence type="ECO:0000259" key="6">
    <source>
        <dbReference type="Pfam" id="PF04542"/>
    </source>
</evidence>
<evidence type="ECO:0000256" key="4">
    <source>
        <dbReference type="ARBA" id="ARBA00023125"/>
    </source>
</evidence>
<dbReference type="SUPFAM" id="SSF88946">
    <property type="entry name" value="Sigma2 domain of RNA polymerase sigma factors"/>
    <property type="match status" value="1"/>
</dbReference>
<dbReference type="Gene3D" id="1.10.1740.10">
    <property type="match status" value="1"/>
</dbReference>
<reference evidence="8 9" key="1">
    <citation type="submission" date="2023-01" db="EMBL/GenBank/DDBJ databases">
        <title>Minimal conservation of predation-associated metabolite biosynthetic gene clusters underscores biosynthetic potential of Myxococcota including descriptions for ten novel species: Archangium lansinium sp. nov., Myxococcus landrumus sp. nov., Nannocystis bai.</title>
        <authorList>
            <person name="Ahearne A."/>
            <person name="Stevens C."/>
            <person name="Dowd S."/>
        </authorList>
    </citation>
    <scope>NUCLEOTIDE SEQUENCE [LARGE SCALE GENOMIC DNA]</scope>
    <source>
        <strain evidence="8 9">WIWO2</strain>
    </source>
</reference>
<keyword evidence="3" id="KW-0731">Sigma factor</keyword>
<evidence type="ECO:0000313" key="8">
    <source>
        <dbReference type="EMBL" id="MDC0677184.1"/>
    </source>
</evidence>
<keyword evidence="2" id="KW-0805">Transcription regulation</keyword>
<name>A0ABT5BSP8_9BACT</name>